<dbReference type="SFLD" id="SFLDG01129">
    <property type="entry name" value="C1.5:_HAD__Beta-PGM__Phosphata"/>
    <property type="match status" value="1"/>
</dbReference>
<dbReference type="InterPro" id="IPR041492">
    <property type="entry name" value="HAD_2"/>
</dbReference>
<accession>F7ZEC2</accession>
<comment type="similarity">
    <text evidence="4">Belongs to the HAD-like hydrolase superfamily. CbbY/CbbZ/Gph/YieH family.</text>
</comment>
<dbReference type="Gene3D" id="3.40.50.1000">
    <property type="entry name" value="HAD superfamily/HAD-like"/>
    <property type="match status" value="1"/>
</dbReference>
<keyword evidence="11" id="KW-1185">Reference proteome</keyword>
<dbReference type="PRINTS" id="PR00413">
    <property type="entry name" value="HADHALOGNASE"/>
</dbReference>
<dbReference type="HOGENOM" id="CLU_045011_19_1_5"/>
<comment type="pathway">
    <text evidence="3">Organic acid metabolism; glycolate biosynthesis; glycolate from 2-phosphoglycolate: step 1/1.</text>
</comment>
<dbReference type="InterPro" id="IPR023214">
    <property type="entry name" value="HAD_sf"/>
</dbReference>
<dbReference type="GO" id="GO:0005975">
    <property type="term" value="P:carbohydrate metabolic process"/>
    <property type="evidence" value="ECO:0007669"/>
    <property type="project" value="InterPro"/>
</dbReference>
<evidence type="ECO:0000256" key="9">
    <source>
        <dbReference type="ARBA" id="ARBA00023277"/>
    </source>
</evidence>
<dbReference type="InterPro" id="IPR050155">
    <property type="entry name" value="HAD-like_hydrolase_sf"/>
</dbReference>
<dbReference type="STRING" id="391595.RLO149_c026730"/>
<organism evidence="10 11">
    <name type="scientific">Roseobacter litoralis (strain ATCC 49566 / DSM 6996 / JCM 21268 / NBRC 15278 / OCh 149)</name>
    <dbReference type="NCBI Taxonomy" id="391595"/>
    <lineage>
        <taxon>Bacteria</taxon>
        <taxon>Pseudomonadati</taxon>
        <taxon>Pseudomonadota</taxon>
        <taxon>Alphaproteobacteria</taxon>
        <taxon>Rhodobacterales</taxon>
        <taxon>Roseobacteraceae</taxon>
        <taxon>Roseobacter</taxon>
    </lineage>
</organism>
<dbReference type="GO" id="GO:0046872">
    <property type="term" value="F:metal ion binding"/>
    <property type="evidence" value="ECO:0007669"/>
    <property type="project" value="UniProtKB-KW"/>
</dbReference>
<evidence type="ECO:0000256" key="7">
    <source>
        <dbReference type="ARBA" id="ARBA00022801"/>
    </source>
</evidence>
<dbReference type="Proteomes" id="UP000001353">
    <property type="component" value="Chromosome"/>
</dbReference>
<keyword evidence="8" id="KW-0460">Magnesium</keyword>
<evidence type="ECO:0000256" key="3">
    <source>
        <dbReference type="ARBA" id="ARBA00004818"/>
    </source>
</evidence>
<evidence type="ECO:0000256" key="8">
    <source>
        <dbReference type="ARBA" id="ARBA00022842"/>
    </source>
</evidence>
<proteinExistence type="inferred from homology"/>
<sequence length="219" mass="23610">MAKLKQIIFDLDGTLIDSAPDLRAAMNVVLVELGRQPLDLKTVIGFIGNGVEKLVARSLAATGGAEAQLHPRALELFLQAYAKDKTTLTRPFPGVFECLDRLKEAGIPMGLCTNKPHGPANEICEVMGLDGYFGVISGALPDVPKKPDPAPLLAVIDALGGDPASTVYVGDSAVDYDTARAAQVPFRLYTQGYLNRPLPDLDPAHRFDDWAQVDFIPER</sequence>
<keyword evidence="9" id="KW-0119">Carbohydrate metabolism</keyword>
<dbReference type="EMBL" id="CP002623">
    <property type="protein sequence ID" value="AEI94635.1"/>
    <property type="molecule type" value="Genomic_DNA"/>
</dbReference>
<evidence type="ECO:0000256" key="4">
    <source>
        <dbReference type="ARBA" id="ARBA00006171"/>
    </source>
</evidence>
<keyword evidence="6" id="KW-0479">Metal-binding</keyword>
<dbReference type="InterPro" id="IPR006439">
    <property type="entry name" value="HAD-SF_hydro_IA"/>
</dbReference>
<dbReference type="InterPro" id="IPR023198">
    <property type="entry name" value="PGP-like_dom2"/>
</dbReference>
<dbReference type="AlphaFoldDB" id="F7ZEC2"/>
<dbReference type="NCBIfam" id="TIGR01449">
    <property type="entry name" value="PGP_bact"/>
    <property type="match status" value="1"/>
</dbReference>
<dbReference type="SFLD" id="SFLDS00003">
    <property type="entry name" value="Haloacid_Dehalogenase"/>
    <property type="match status" value="1"/>
</dbReference>
<dbReference type="PANTHER" id="PTHR43434:SF1">
    <property type="entry name" value="PHOSPHOGLYCOLATE PHOSPHATASE"/>
    <property type="match status" value="1"/>
</dbReference>
<protein>
    <recommendedName>
        <fullName evidence="5">phosphoglycolate phosphatase</fullName>
        <ecNumber evidence="5">3.1.3.18</ecNumber>
    </recommendedName>
</protein>
<evidence type="ECO:0000256" key="2">
    <source>
        <dbReference type="ARBA" id="ARBA00001946"/>
    </source>
</evidence>
<dbReference type="GO" id="GO:0008967">
    <property type="term" value="F:phosphoglycolate phosphatase activity"/>
    <property type="evidence" value="ECO:0007669"/>
    <property type="project" value="UniProtKB-EC"/>
</dbReference>
<evidence type="ECO:0000313" key="10">
    <source>
        <dbReference type="EMBL" id="AEI94635.1"/>
    </source>
</evidence>
<dbReference type="Pfam" id="PF13419">
    <property type="entry name" value="HAD_2"/>
    <property type="match status" value="1"/>
</dbReference>
<dbReference type="EC" id="3.1.3.18" evidence="5"/>
<dbReference type="NCBIfam" id="TIGR01549">
    <property type="entry name" value="HAD-SF-IA-v1"/>
    <property type="match status" value="1"/>
</dbReference>
<gene>
    <name evidence="10" type="ordered locus">RLO149_c026730</name>
</gene>
<comment type="catalytic activity">
    <reaction evidence="1">
        <text>2-phosphoglycolate + H2O = glycolate + phosphate</text>
        <dbReference type="Rhea" id="RHEA:14369"/>
        <dbReference type="ChEBI" id="CHEBI:15377"/>
        <dbReference type="ChEBI" id="CHEBI:29805"/>
        <dbReference type="ChEBI" id="CHEBI:43474"/>
        <dbReference type="ChEBI" id="CHEBI:58033"/>
        <dbReference type="EC" id="3.1.3.18"/>
    </reaction>
</comment>
<dbReference type="GO" id="GO:0005829">
    <property type="term" value="C:cytosol"/>
    <property type="evidence" value="ECO:0007669"/>
    <property type="project" value="TreeGrafter"/>
</dbReference>
<dbReference type="Gene3D" id="1.10.150.240">
    <property type="entry name" value="Putative phosphatase, domain 2"/>
    <property type="match status" value="1"/>
</dbReference>
<dbReference type="PANTHER" id="PTHR43434">
    <property type="entry name" value="PHOSPHOGLYCOLATE PHOSPHATASE"/>
    <property type="match status" value="1"/>
</dbReference>
<comment type="cofactor">
    <cofactor evidence="2">
        <name>Mg(2+)</name>
        <dbReference type="ChEBI" id="CHEBI:18420"/>
    </cofactor>
</comment>
<evidence type="ECO:0000256" key="5">
    <source>
        <dbReference type="ARBA" id="ARBA00013078"/>
    </source>
</evidence>
<evidence type="ECO:0000256" key="6">
    <source>
        <dbReference type="ARBA" id="ARBA00022723"/>
    </source>
</evidence>
<name>F7ZEC2_ROSLO</name>
<reference evidence="10 11" key="1">
    <citation type="journal article" date="2011" name="BMC Genomics">
        <title>Comparative genome analysis and genome-guided physiological analysis of Roseobacter litoralis.</title>
        <authorList>
            <person name="Kalhoefer D."/>
            <person name="Thole S."/>
            <person name="Voget S."/>
            <person name="Lehmann R."/>
            <person name="Liesegang H."/>
            <person name="Wollher A."/>
            <person name="Daniel R."/>
            <person name="Simon M."/>
            <person name="Brinkhoff T."/>
        </authorList>
    </citation>
    <scope>NUCLEOTIDE SEQUENCE [LARGE SCALE GENOMIC DNA]</scope>
    <source>
        <strain evidence="11">ATCC 49566 / DSM 6996 / JCM 21268 / NBRC 15278 / OCh 149</strain>
    </source>
</reference>
<dbReference type="InterPro" id="IPR036412">
    <property type="entry name" value="HAD-like_sf"/>
</dbReference>
<dbReference type="InterPro" id="IPR037512">
    <property type="entry name" value="PGPase_prok"/>
</dbReference>
<evidence type="ECO:0000256" key="1">
    <source>
        <dbReference type="ARBA" id="ARBA00000830"/>
    </source>
</evidence>
<evidence type="ECO:0000313" key="11">
    <source>
        <dbReference type="Proteomes" id="UP000001353"/>
    </source>
</evidence>
<keyword evidence="7" id="KW-0378">Hydrolase</keyword>
<dbReference type="SUPFAM" id="SSF56784">
    <property type="entry name" value="HAD-like"/>
    <property type="match status" value="1"/>
</dbReference>
<dbReference type="RefSeq" id="WP_013962551.1">
    <property type="nucleotide sequence ID" value="NC_015730.1"/>
</dbReference>
<dbReference type="KEGG" id="rli:RLO149_c026730"/>
<dbReference type="OrthoDB" id="9793014at2"/>
<dbReference type="eggNOG" id="COG0546">
    <property type="taxonomic scope" value="Bacteria"/>
</dbReference>
<dbReference type="GO" id="GO:0006281">
    <property type="term" value="P:DNA repair"/>
    <property type="evidence" value="ECO:0007669"/>
    <property type="project" value="TreeGrafter"/>
</dbReference>